<dbReference type="InterPro" id="IPR005346">
    <property type="entry name" value="RnfH"/>
</dbReference>
<dbReference type="Gene3D" id="3.10.20.280">
    <property type="entry name" value="RnfH-like"/>
    <property type="match status" value="1"/>
</dbReference>
<dbReference type="Proteomes" id="UP000077875">
    <property type="component" value="Chromosome"/>
</dbReference>
<dbReference type="Pfam" id="PF03658">
    <property type="entry name" value="Ub-RnfH"/>
    <property type="match status" value="1"/>
</dbReference>
<dbReference type="InterPro" id="IPR016155">
    <property type="entry name" value="Mopterin_synth/thiamin_S_b"/>
</dbReference>
<dbReference type="EMBL" id="CP015243">
    <property type="protein sequence ID" value="ANF56092.1"/>
    <property type="molecule type" value="Genomic_DNA"/>
</dbReference>
<organism evidence="3 4">
    <name type="scientific">Halotalea alkalilenta</name>
    <dbReference type="NCBI Taxonomy" id="376489"/>
    <lineage>
        <taxon>Bacteria</taxon>
        <taxon>Pseudomonadati</taxon>
        <taxon>Pseudomonadota</taxon>
        <taxon>Gammaproteobacteria</taxon>
        <taxon>Oceanospirillales</taxon>
        <taxon>Halomonadaceae</taxon>
        <taxon>Halotalea</taxon>
    </lineage>
</organism>
<dbReference type="RefSeq" id="WP_064121086.1">
    <property type="nucleotide sequence ID" value="NZ_CP015243.1"/>
</dbReference>
<protein>
    <recommendedName>
        <fullName evidence="2">UPF0125 protein A5892_00255</fullName>
    </recommendedName>
</protein>
<gene>
    <name evidence="3" type="ORF">A5892_00255</name>
</gene>
<evidence type="ECO:0000256" key="1">
    <source>
        <dbReference type="ARBA" id="ARBA00010645"/>
    </source>
</evidence>
<dbReference type="STRING" id="376489.A5892_00255"/>
<name>A0A172YAE1_9GAMM</name>
<proteinExistence type="inferred from homology"/>
<dbReference type="InterPro" id="IPR037021">
    <property type="entry name" value="RnfH_sf"/>
</dbReference>
<accession>A0A172YAE1</accession>
<dbReference type="SUPFAM" id="SSF54285">
    <property type="entry name" value="MoaD/ThiS"/>
    <property type="match status" value="1"/>
</dbReference>
<evidence type="ECO:0000313" key="4">
    <source>
        <dbReference type="Proteomes" id="UP000077875"/>
    </source>
</evidence>
<dbReference type="HAMAP" id="MF_00460">
    <property type="entry name" value="UPF0125_RnfH"/>
    <property type="match status" value="1"/>
</dbReference>
<reference evidence="3 4" key="1">
    <citation type="submission" date="2016-04" db="EMBL/GenBank/DDBJ databases">
        <title>Complete Genome Sequence of Halotalea alkalilenta IHB B 13600.</title>
        <authorList>
            <person name="Swarnkar M.K."/>
            <person name="Sharma A."/>
            <person name="Kaushal K."/>
            <person name="Soni R."/>
            <person name="Rana S."/>
            <person name="Singh A.K."/>
            <person name="Gulati A."/>
        </authorList>
    </citation>
    <scope>NUCLEOTIDE SEQUENCE [LARGE SCALE GENOMIC DNA]</scope>
    <source>
        <strain evidence="3 4">IHB B 13600</strain>
    </source>
</reference>
<dbReference type="PANTHER" id="PTHR37483:SF1">
    <property type="entry name" value="UPF0125 PROTEIN RATB"/>
    <property type="match status" value="1"/>
</dbReference>
<evidence type="ECO:0000313" key="3">
    <source>
        <dbReference type="EMBL" id="ANF56092.1"/>
    </source>
</evidence>
<evidence type="ECO:0000256" key="2">
    <source>
        <dbReference type="HAMAP-Rule" id="MF_00460"/>
    </source>
</evidence>
<sequence length="100" mass="10747">MAAEENIRVEVALAAGGEQRLVGLSVAAGTTIRQAFIMAGRGGALGVADERWLVEAPLGVFGERIREPETETVSEGDRIEVYSPLKVDPKSARRARAKDR</sequence>
<dbReference type="PANTHER" id="PTHR37483">
    <property type="entry name" value="UPF0125 PROTEIN RATB"/>
    <property type="match status" value="1"/>
</dbReference>
<comment type="similarity">
    <text evidence="1 2">Belongs to the UPF0125 (RnfH) family.</text>
</comment>
<dbReference type="AlphaFoldDB" id="A0A172YAE1"/>
<keyword evidence="4" id="KW-1185">Reference proteome</keyword>
<dbReference type="KEGG" id="haa:A5892_00255"/>